<dbReference type="PRINTS" id="PR01179">
    <property type="entry name" value="ODADCRBXLASE"/>
</dbReference>
<comment type="function">
    <text evidence="6">Catalyzes the first and rate-limiting step of polyamine biosynthesis that converts ornithine into putrescine, which is the precursor for the polyamines, spermidine and spermine. Polyamines are essential for cell proliferation and are implicated in cellular processes, ranging from DNA replication to apoptosis.</text>
</comment>
<reference evidence="9" key="1">
    <citation type="submission" date="2020-07" db="EMBL/GenBank/DDBJ databases">
        <title>Multicomponent nature underlies the extraordinary mechanical properties of spider dragline silk.</title>
        <authorList>
            <person name="Kono N."/>
            <person name="Nakamura H."/>
            <person name="Mori M."/>
            <person name="Yoshida Y."/>
            <person name="Ohtoshi R."/>
            <person name="Malay A.D."/>
            <person name="Moran D.A.P."/>
            <person name="Tomita M."/>
            <person name="Numata K."/>
            <person name="Arakawa K."/>
        </authorList>
    </citation>
    <scope>NUCLEOTIDE SEQUENCE</scope>
</reference>
<keyword evidence="4" id="KW-0620">Polyamine biosynthesis</keyword>
<dbReference type="PANTHER" id="PTHR11482:SF6">
    <property type="entry name" value="ORNITHINE DECARBOXYLASE 1-RELATED"/>
    <property type="match status" value="1"/>
</dbReference>
<dbReference type="GO" id="GO:0005737">
    <property type="term" value="C:cytoplasm"/>
    <property type="evidence" value="ECO:0007669"/>
    <property type="project" value="TreeGrafter"/>
</dbReference>
<dbReference type="Gene3D" id="3.20.20.10">
    <property type="entry name" value="Alanine racemase"/>
    <property type="match status" value="1"/>
</dbReference>
<dbReference type="AlphaFoldDB" id="A0A8X6HG76"/>
<feature type="active site" description="Proton donor" evidence="7">
    <location>
        <position position="285"/>
    </location>
</feature>
<evidence type="ECO:0000256" key="5">
    <source>
        <dbReference type="ARBA" id="ARBA00023239"/>
    </source>
</evidence>
<dbReference type="Gene3D" id="2.40.37.10">
    <property type="entry name" value="Lyase, Ornithine Decarboxylase, Chain A, domain 1"/>
    <property type="match status" value="1"/>
</dbReference>
<dbReference type="InterPro" id="IPR002433">
    <property type="entry name" value="Orn_de-COase"/>
</dbReference>
<dbReference type="PANTHER" id="PTHR11482">
    <property type="entry name" value="ARGININE/DIAMINOPIMELATE/ORNITHINE DECARBOXYLASE"/>
    <property type="match status" value="1"/>
</dbReference>
<protein>
    <submittedName>
        <fullName evidence="9">Ornithine decarboxylase</fullName>
    </submittedName>
</protein>
<feature type="non-terminal residue" evidence="9">
    <location>
        <position position="1"/>
    </location>
</feature>
<keyword evidence="3 7" id="KW-0663">Pyridoxal phosphate</keyword>
<evidence type="ECO:0000256" key="2">
    <source>
        <dbReference type="ARBA" id="ARBA00008872"/>
    </source>
</evidence>
<evidence type="ECO:0000313" key="10">
    <source>
        <dbReference type="Proteomes" id="UP000887116"/>
    </source>
</evidence>
<dbReference type="GO" id="GO:0033387">
    <property type="term" value="P:putrescine biosynthetic process from arginine, via ornithine"/>
    <property type="evidence" value="ECO:0007669"/>
    <property type="project" value="TreeGrafter"/>
</dbReference>
<dbReference type="SUPFAM" id="SSF50621">
    <property type="entry name" value="Alanine racemase C-terminal domain-like"/>
    <property type="match status" value="1"/>
</dbReference>
<dbReference type="InterPro" id="IPR022644">
    <property type="entry name" value="De-COase2_N"/>
</dbReference>
<dbReference type="OrthoDB" id="5034579at2759"/>
<feature type="modified residue" description="N6-(pyridoxal phosphate)lysine" evidence="7">
    <location>
        <position position="2"/>
    </location>
</feature>
<dbReference type="InterPro" id="IPR000183">
    <property type="entry name" value="Orn/DAP/Arg_de-COase"/>
</dbReference>
<evidence type="ECO:0000256" key="3">
    <source>
        <dbReference type="ARBA" id="ARBA00022898"/>
    </source>
</evidence>
<evidence type="ECO:0000256" key="1">
    <source>
        <dbReference type="ARBA" id="ARBA00001933"/>
    </source>
</evidence>
<evidence type="ECO:0000256" key="6">
    <source>
        <dbReference type="ARBA" id="ARBA00037173"/>
    </source>
</evidence>
<evidence type="ECO:0000259" key="8">
    <source>
        <dbReference type="Pfam" id="PF02784"/>
    </source>
</evidence>
<dbReference type="EMBL" id="BMAO01001465">
    <property type="protein sequence ID" value="GFQ73592.1"/>
    <property type="molecule type" value="Genomic_DNA"/>
</dbReference>
<feature type="domain" description="Orn/DAP/Arg decarboxylase 2 N-terminal" evidence="8">
    <location>
        <begin position="1"/>
        <end position="213"/>
    </location>
</feature>
<comment type="caution">
    <text evidence="9">The sequence shown here is derived from an EMBL/GenBank/DDBJ whole genome shotgun (WGS) entry which is preliminary data.</text>
</comment>
<dbReference type="Pfam" id="PF02784">
    <property type="entry name" value="Orn_Arg_deC_N"/>
    <property type="match status" value="1"/>
</dbReference>
<keyword evidence="10" id="KW-1185">Reference proteome</keyword>
<dbReference type="GO" id="GO:0004586">
    <property type="term" value="F:ornithine decarboxylase activity"/>
    <property type="evidence" value="ECO:0007669"/>
    <property type="project" value="TreeGrafter"/>
</dbReference>
<evidence type="ECO:0000256" key="4">
    <source>
        <dbReference type="ARBA" id="ARBA00023115"/>
    </source>
</evidence>
<keyword evidence="5" id="KW-0456">Lyase</keyword>
<dbReference type="FunFam" id="3.20.20.10:FF:000005">
    <property type="entry name" value="Ornithine decarboxylase"/>
    <property type="match status" value="1"/>
</dbReference>
<comment type="similarity">
    <text evidence="2">Belongs to the Orn/Lys/Arg decarboxylase class-II family.</text>
</comment>
<sequence length="342" mass="38663">VKANADPVLMRLFVLLGYGFDCSTEGEIRLALKSGADPKKIIFAHTIKARKALKYASSVGVDLMTFDCKEELLKINQDFPTARLILRLKSESKKSVYNLNKKFGCDLSEVENLLLRAKNLNLNVVGVSFHVGALCESSETFVSAIENSRLVFSLAERHGFKFTILDIGSGFFGSKEKESFFYELTQEIKTSLEKNFPTEDIEIIAEPGCYCVASAFSLVTSIIGKKSIAQNGNNGLQKEYYLNDGFYGSFPYFYKDYDVKHVPLLTPAEVEIKHLYESKIWGQTCCCEDVILEKCLLPDMEEGQLILWKNMGAYIRGLPVILLWCHIQPIDMFLFKIQGKHY</sequence>
<gene>
    <name evidence="9" type="primary">ODC1</name>
    <name evidence="9" type="ORF">TNCT_715171</name>
</gene>
<proteinExistence type="inferred from homology"/>
<comment type="cofactor">
    <cofactor evidence="1 7">
        <name>pyridoxal 5'-phosphate</name>
        <dbReference type="ChEBI" id="CHEBI:597326"/>
    </cofactor>
</comment>
<dbReference type="SUPFAM" id="SSF51419">
    <property type="entry name" value="PLP-binding barrel"/>
    <property type="match status" value="1"/>
</dbReference>
<dbReference type="InterPro" id="IPR029066">
    <property type="entry name" value="PLP-binding_barrel"/>
</dbReference>
<evidence type="ECO:0000256" key="7">
    <source>
        <dbReference type="PIRSR" id="PIRSR600183-50"/>
    </source>
</evidence>
<organism evidence="9 10">
    <name type="scientific">Trichonephila clavata</name>
    <name type="common">Joro spider</name>
    <name type="synonym">Nephila clavata</name>
    <dbReference type="NCBI Taxonomy" id="2740835"/>
    <lineage>
        <taxon>Eukaryota</taxon>
        <taxon>Metazoa</taxon>
        <taxon>Ecdysozoa</taxon>
        <taxon>Arthropoda</taxon>
        <taxon>Chelicerata</taxon>
        <taxon>Arachnida</taxon>
        <taxon>Araneae</taxon>
        <taxon>Araneomorphae</taxon>
        <taxon>Entelegynae</taxon>
        <taxon>Araneoidea</taxon>
        <taxon>Nephilidae</taxon>
        <taxon>Trichonephila</taxon>
    </lineage>
</organism>
<dbReference type="Proteomes" id="UP000887116">
    <property type="component" value="Unassembled WGS sequence"/>
</dbReference>
<dbReference type="CDD" id="cd00622">
    <property type="entry name" value="PLPDE_III_ODC"/>
    <property type="match status" value="1"/>
</dbReference>
<dbReference type="InterPro" id="IPR009006">
    <property type="entry name" value="Ala_racemase/Decarboxylase_C"/>
</dbReference>
<evidence type="ECO:0000313" key="9">
    <source>
        <dbReference type="EMBL" id="GFQ73592.1"/>
    </source>
</evidence>
<accession>A0A8X6HG76</accession>
<dbReference type="PRINTS" id="PR01182">
    <property type="entry name" value="ORNDCRBXLASE"/>
</dbReference>
<name>A0A8X6HG76_TRICU</name>